<feature type="signal peptide" evidence="1">
    <location>
        <begin position="1"/>
        <end position="18"/>
    </location>
</feature>
<dbReference type="Gene3D" id="2.60.40.1120">
    <property type="entry name" value="Carboxypeptidase-like, regulatory domain"/>
    <property type="match status" value="1"/>
</dbReference>
<dbReference type="eggNOG" id="COG1629">
    <property type="taxonomic scope" value="Bacteria"/>
</dbReference>
<accession>D7VPF4</accession>
<dbReference type="GeneID" id="95427558"/>
<dbReference type="HOGENOM" id="CLU_016599_1_2_10"/>
<comment type="caution">
    <text evidence="2">The sequence shown here is derived from an EMBL/GenBank/DDBJ whole genome shotgun (WGS) entry which is preliminary data.</text>
</comment>
<evidence type="ECO:0000313" key="2">
    <source>
        <dbReference type="EMBL" id="EFK57801.1"/>
    </source>
</evidence>
<gene>
    <name evidence="2" type="ORF">HMPREF0766_12874</name>
</gene>
<proteinExistence type="predicted"/>
<reference evidence="2" key="1">
    <citation type="submission" date="2010-07" db="EMBL/GenBank/DDBJ databases">
        <authorList>
            <person name="Muzny D."/>
            <person name="Qin X."/>
            <person name="Buhay C."/>
            <person name="Dugan-Rocha S."/>
            <person name="Ding Y."/>
            <person name="Chen G."/>
            <person name="Hawes A."/>
            <person name="Holder M."/>
            <person name="Jhangiani S."/>
            <person name="Johnson A."/>
            <person name="Khan Z."/>
            <person name="Li Z."/>
            <person name="Liu W."/>
            <person name="Liu X."/>
            <person name="Perez L."/>
            <person name="Shen H."/>
            <person name="Wang Q."/>
            <person name="Watt J."/>
            <person name="Xi L."/>
            <person name="Xin Y."/>
            <person name="Zhou J."/>
            <person name="Deng J."/>
            <person name="Jiang H."/>
            <person name="Liu Y."/>
            <person name="Qu J."/>
            <person name="Song X.-Z."/>
            <person name="Zhang L."/>
            <person name="Villasana D."/>
            <person name="Johnson A."/>
            <person name="Liu J."/>
            <person name="Liyanage D."/>
            <person name="Lorensuhewa L."/>
            <person name="Robinson T."/>
            <person name="Song A."/>
            <person name="Song B.-B."/>
            <person name="Dinh H."/>
            <person name="Thornton R."/>
            <person name="Coyle M."/>
            <person name="Francisco L."/>
            <person name="Jackson L."/>
            <person name="Javaid M."/>
            <person name="Korchina V."/>
            <person name="Kovar C."/>
            <person name="Mata R."/>
            <person name="Mathew T."/>
            <person name="Ngo R."/>
            <person name="Nguyen L."/>
            <person name="Nguyen N."/>
            <person name="Okwuonu G."/>
            <person name="Ongeri F."/>
            <person name="Pham C."/>
            <person name="Simmons D."/>
            <person name="Wilczek-Boney K."/>
            <person name="Hale W."/>
            <person name="Jakkamsetti A."/>
            <person name="Pham P."/>
            <person name="Ruth R."/>
            <person name="San Lucas F."/>
            <person name="Warren J."/>
            <person name="Zhang J."/>
            <person name="Zhao Z."/>
            <person name="Zhou C."/>
            <person name="Zhu D."/>
            <person name="Lee S."/>
            <person name="Bess C."/>
            <person name="Blankenburg K."/>
            <person name="Forbes L."/>
            <person name="Fu Q."/>
            <person name="Gubbala S."/>
            <person name="Hirani K."/>
            <person name="Jayaseelan J.C."/>
            <person name="Lara F."/>
            <person name="Munidasa M."/>
            <person name="Palculict T."/>
            <person name="Patil S."/>
            <person name="Pu L.-L."/>
            <person name="Saada N."/>
            <person name="Tang L."/>
            <person name="Weissenberger G."/>
            <person name="Zhu Y."/>
            <person name="Hemphill L."/>
            <person name="Shang Y."/>
            <person name="Youmans B."/>
            <person name="Ayvaz T."/>
            <person name="Ross M."/>
            <person name="Santibanez J."/>
            <person name="Aqrawi P."/>
            <person name="Gross S."/>
            <person name="Joshi V."/>
            <person name="Fowler G."/>
            <person name="Nazareth L."/>
            <person name="Reid J."/>
            <person name="Worley K."/>
            <person name="Petrosino J."/>
            <person name="Highlander S."/>
            <person name="Gibbs R."/>
        </authorList>
    </citation>
    <scope>NUCLEOTIDE SEQUENCE [LARGE SCALE GENOMIC DNA]</scope>
    <source>
        <strain evidence="2">ATCC 33861</strain>
    </source>
</reference>
<dbReference type="STRING" id="525373.HMPREF0766_12874"/>
<dbReference type="RefSeq" id="WP_002993658.1">
    <property type="nucleotide sequence ID" value="NZ_GL379770.1"/>
</dbReference>
<dbReference type="SUPFAM" id="SSF49464">
    <property type="entry name" value="Carboxypeptidase regulatory domain-like"/>
    <property type="match status" value="1"/>
</dbReference>
<evidence type="ECO:0000256" key="1">
    <source>
        <dbReference type="SAM" id="SignalP"/>
    </source>
</evidence>
<organism evidence="2 3">
    <name type="scientific">Sphingobacterium spiritivorum ATCC 33861</name>
    <dbReference type="NCBI Taxonomy" id="525373"/>
    <lineage>
        <taxon>Bacteria</taxon>
        <taxon>Pseudomonadati</taxon>
        <taxon>Bacteroidota</taxon>
        <taxon>Sphingobacteriia</taxon>
        <taxon>Sphingobacteriales</taxon>
        <taxon>Sphingobacteriaceae</taxon>
        <taxon>Sphingobacterium</taxon>
    </lineage>
</organism>
<keyword evidence="3" id="KW-1185">Reference proteome</keyword>
<dbReference type="Pfam" id="PF13620">
    <property type="entry name" value="CarboxypepD_reg"/>
    <property type="match status" value="1"/>
</dbReference>
<sequence>MRYLNIIIFLFVSNFALAQKEQLTQNVRGIVTEQISGKKLTEVTIALENKWLKTSTDREGKFYLRDVPLGRYTLYAHSINHETFVLKDVLVGSAKEVFLEIELLETSTTLEEILITSKANKENSLNKMSLSGSQMFSVEEASRFAGGMHDPGRLVSNYAGVTTSGTTNNGISIRGNAPRLLQWKLEDVEIPNPNHFADIDVLGGGFLSALSANVLANSDFFIGAFPAEYSNAVSGVFDMRLRNGNNEKFQHTFQLGMLGIDFASEGPISRENNSSYIFNYRYSTTALLAKLQRNKNMGGTLGYQDLNFKLNFPTPKAGTFSLWGTGLIDEVKPSLEKENEQKYLDEGILSSANQKSGAMGLSHRYFFKNYKTSLKTTLATTHLGNHISEEFRDLNENRSPRTDMTSNTTNLVFTSAITHQFSPGHTNKTGVTFTNIHYNMNLDFTPYFQRPLENFNNATGNTNLITAYTQSLINVTDGLTLSAGLNVQHLSLNGKTSIEPRATLKWQTNDQNSLALGYGLHSRMEKADVYFVKDVNGNLANKNLNFTKSHHFMLTYMHKISDNMNLKVEPYFQSLYDVPVSETGSYSILNRKDFYITQSLVSEGKGKNYGVDITFSKYLTNGMYYMLTTSLFQSRYQSADGHWFDTRYNRRFVANGLIGKEWMLDRNMLSVNLKLTTMGGQRYTPVDKAATLAHPDKEVQYDESRQFSEQFSPMFIGDFSISYKMNRRKTAHTFSLKSVNATRQKEYLKHKYNIITENIEPVYSTNSLFNVSYKTDF</sequence>
<dbReference type="EMBL" id="ACHA02000011">
    <property type="protein sequence ID" value="EFK57801.1"/>
    <property type="molecule type" value="Genomic_DNA"/>
</dbReference>
<keyword evidence="1" id="KW-0732">Signal</keyword>
<evidence type="ECO:0000313" key="3">
    <source>
        <dbReference type="Proteomes" id="UP000006258"/>
    </source>
</evidence>
<dbReference type="OrthoDB" id="9804995at2"/>
<dbReference type="SUPFAM" id="SSF56935">
    <property type="entry name" value="Porins"/>
    <property type="match status" value="1"/>
</dbReference>
<feature type="chain" id="PRO_5003107761" description="TonB-dependent receptor" evidence="1">
    <location>
        <begin position="19"/>
        <end position="777"/>
    </location>
</feature>
<dbReference type="InterPro" id="IPR008969">
    <property type="entry name" value="CarboxyPept-like_regulatory"/>
</dbReference>
<evidence type="ECO:0008006" key="4">
    <source>
        <dbReference type="Google" id="ProtNLM"/>
    </source>
</evidence>
<dbReference type="AlphaFoldDB" id="D7VPF4"/>
<protein>
    <recommendedName>
        <fullName evidence="4">TonB-dependent receptor</fullName>
    </recommendedName>
</protein>
<dbReference type="Proteomes" id="UP000006258">
    <property type="component" value="Unassembled WGS sequence"/>
</dbReference>
<name>D7VPF4_SPHSI</name>